<dbReference type="EMBL" id="CP003167">
    <property type="protein sequence ID" value="AGB03875.1"/>
    <property type="molecule type" value="Genomic_DNA"/>
</dbReference>
<dbReference type="InterPro" id="IPR036196">
    <property type="entry name" value="Ptyr_pPase_sf"/>
</dbReference>
<dbReference type="Proteomes" id="UP000010824">
    <property type="component" value="Chromosome"/>
</dbReference>
<name>L0HIL7_METFS</name>
<dbReference type="KEGG" id="mfo:Metfor_2895"/>
<keyword evidence="1" id="KW-0059">Arsenical resistance</keyword>
<dbReference type="RefSeq" id="WP_015286837.1">
    <property type="nucleotide sequence ID" value="NC_019943.1"/>
</dbReference>
<dbReference type="GeneID" id="14308679"/>
<organism evidence="3 4">
    <name type="scientific">Methanoregula formicica (strain DSM 22288 / NBRC 105244 / SMSP)</name>
    <dbReference type="NCBI Taxonomy" id="593750"/>
    <lineage>
        <taxon>Archaea</taxon>
        <taxon>Methanobacteriati</taxon>
        <taxon>Methanobacteriota</taxon>
        <taxon>Stenosarchaea group</taxon>
        <taxon>Methanomicrobia</taxon>
        <taxon>Methanomicrobiales</taxon>
        <taxon>Methanoregulaceae</taxon>
        <taxon>Methanoregula</taxon>
    </lineage>
</organism>
<accession>L0HIL7</accession>
<protein>
    <submittedName>
        <fullName evidence="3">Protein-tyrosine-phosphatase</fullName>
    </submittedName>
</protein>
<reference evidence="3 4" key="2">
    <citation type="journal article" date="2014" name="Genome Announc.">
        <title>Complete Genome Sequence of Methanoregula formicica SMSPT, a Mesophilic Hydrogenotrophic Methanogen Isolated from a Methanogenic Upflow Anaerobic Sludge Blanket Reactor.</title>
        <authorList>
            <person name="Yamamoto K."/>
            <person name="Tamaki H."/>
            <person name="Cadillo-Quiroz H."/>
            <person name="Imachi H."/>
            <person name="Kyrpides N."/>
            <person name="Woyke T."/>
            <person name="Goodwin L."/>
            <person name="Zinder S.H."/>
            <person name="Kamagata Y."/>
            <person name="Liu W.T."/>
        </authorList>
    </citation>
    <scope>NUCLEOTIDE SEQUENCE [LARGE SCALE GENOMIC DNA]</scope>
    <source>
        <strain evidence="4">DSM 22288 / NBRC 105244 / SMSP</strain>
    </source>
</reference>
<dbReference type="eggNOG" id="arCOG04425">
    <property type="taxonomic scope" value="Archaea"/>
</dbReference>
<dbReference type="PANTHER" id="PTHR43428:SF1">
    <property type="entry name" value="ARSENATE REDUCTASE"/>
    <property type="match status" value="1"/>
</dbReference>
<dbReference type="SMART" id="SM00226">
    <property type="entry name" value="LMWPc"/>
    <property type="match status" value="1"/>
</dbReference>
<dbReference type="InterPro" id="IPR023485">
    <property type="entry name" value="Ptyr_pPase"/>
</dbReference>
<dbReference type="CDD" id="cd16345">
    <property type="entry name" value="LMWP_ArsC"/>
    <property type="match status" value="1"/>
</dbReference>
<evidence type="ECO:0000313" key="3">
    <source>
        <dbReference type="EMBL" id="AGB03875.1"/>
    </source>
</evidence>
<dbReference type="OrthoDB" id="295776at2157"/>
<proteinExistence type="predicted"/>
<dbReference type="PANTHER" id="PTHR43428">
    <property type="entry name" value="ARSENATE REDUCTASE"/>
    <property type="match status" value="1"/>
</dbReference>
<evidence type="ECO:0000259" key="2">
    <source>
        <dbReference type="SMART" id="SM00226"/>
    </source>
</evidence>
<dbReference type="Gene3D" id="3.40.50.2300">
    <property type="match status" value="1"/>
</dbReference>
<evidence type="ECO:0000256" key="1">
    <source>
        <dbReference type="ARBA" id="ARBA00022849"/>
    </source>
</evidence>
<reference evidence="4" key="1">
    <citation type="submission" date="2011-12" db="EMBL/GenBank/DDBJ databases">
        <title>Complete sequence of Methanoregula formicicum SMSP.</title>
        <authorList>
            <person name="Lucas S."/>
            <person name="Han J."/>
            <person name="Lapidus A."/>
            <person name="Cheng J.-F."/>
            <person name="Goodwin L."/>
            <person name="Pitluck S."/>
            <person name="Peters L."/>
            <person name="Ovchinnikova G."/>
            <person name="Teshima H."/>
            <person name="Detter J.C."/>
            <person name="Han C."/>
            <person name="Tapia R."/>
            <person name="Land M."/>
            <person name="Hauser L."/>
            <person name="Kyrpides N."/>
            <person name="Ivanova N."/>
            <person name="Pagani I."/>
            <person name="Imachi H."/>
            <person name="Tamaki H."/>
            <person name="Sekiguchi Y."/>
            <person name="Kamagata Y."/>
            <person name="Cadillo-Quiroz H."/>
            <person name="Zinder S."/>
            <person name="Liu W.-T."/>
            <person name="Woyke T."/>
        </authorList>
    </citation>
    <scope>NUCLEOTIDE SEQUENCE [LARGE SCALE GENOMIC DNA]</scope>
    <source>
        <strain evidence="4">DSM 22288 / NBRC 105244 / SMSP</strain>
    </source>
</reference>
<dbReference type="InParanoid" id="L0HIL7"/>
<dbReference type="Pfam" id="PF01451">
    <property type="entry name" value="LMWPc"/>
    <property type="match status" value="1"/>
</dbReference>
<dbReference type="STRING" id="593750.Metfor_2895"/>
<dbReference type="SUPFAM" id="SSF52788">
    <property type="entry name" value="Phosphotyrosine protein phosphatases I"/>
    <property type="match status" value="1"/>
</dbReference>
<dbReference type="HOGENOM" id="CLU_071415_3_2_2"/>
<keyword evidence="4" id="KW-1185">Reference proteome</keyword>
<dbReference type="GO" id="GO:0046685">
    <property type="term" value="P:response to arsenic-containing substance"/>
    <property type="evidence" value="ECO:0007669"/>
    <property type="project" value="UniProtKB-KW"/>
</dbReference>
<evidence type="ECO:0000313" key="4">
    <source>
        <dbReference type="Proteomes" id="UP000010824"/>
    </source>
</evidence>
<feature type="domain" description="Phosphotyrosine protein phosphatase I" evidence="2">
    <location>
        <begin position="4"/>
        <end position="137"/>
    </location>
</feature>
<dbReference type="AlphaFoldDB" id="L0HIL7"/>
<gene>
    <name evidence="3" type="ordered locus">Metfor_2895</name>
</gene>
<sequence length="138" mass="15136">MAKTKVLFICTANAARSQMAEGLLRARHGDRYEAYSAGTRQSRISTRTIAVMQEIGIDISHHQSKTLDAVSGSSFDVAVTLCDNAHAVCPTVRNAARTLHYGFTDPHLTPGTEDEILDGYRRVRDEIAAWIDATFGPE</sequence>